<gene>
    <name evidence="1" type="ORF">SAMN05421630_107225</name>
</gene>
<dbReference type="AlphaFoldDB" id="A0A222VVC5"/>
<protein>
    <submittedName>
        <fullName evidence="1">Uncharacterized protein</fullName>
    </submittedName>
</protein>
<name>A0A222VVC5_9PSEU</name>
<dbReference type="InterPro" id="IPR012340">
    <property type="entry name" value="NA-bd_OB-fold"/>
</dbReference>
<accession>A0A222VVC5</accession>
<dbReference type="STRING" id="530584.SAMN05421630_107225"/>
<keyword evidence="2" id="KW-1185">Reference proteome</keyword>
<dbReference type="KEGG" id="pmad:BAY61_24700"/>
<dbReference type="Proteomes" id="UP000199494">
    <property type="component" value="Unassembled WGS sequence"/>
</dbReference>
<dbReference type="RefSeq" id="WP_091807112.1">
    <property type="nucleotide sequence ID" value="NZ_CP016353.1"/>
</dbReference>
<sequence length="133" mass="13612">MSSTTEPTGDPRPRVVTGPGGGSDLAVAGWRCTGCGHPIAQQVSRCPLCRSVVAGSVFPAEGEIWASTCLRVRVPGHTPPFAVAYLVLDDGPRVLVHTPGEQPLPPASRAKVTGMSETGDLLAVAAAAVEETA</sequence>
<dbReference type="EMBL" id="FMZE01000007">
    <property type="protein sequence ID" value="SDD30940.1"/>
    <property type="molecule type" value="Genomic_DNA"/>
</dbReference>
<dbReference type="OrthoDB" id="3632656at2"/>
<proteinExistence type="predicted"/>
<dbReference type="SUPFAM" id="SSF50249">
    <property type="entry name" value="Nucleic acid-binding proteins"/>
    <property type="match status" value="1"/>
</dbReference>
<evidence type="ECO:0000313" key="1">
    <source>
        <dbReference type="EMBL" id="SDD30940.1"/>
    </source>
</evidence>
<evidence type="ECO:0000313" key="2">
    <source>
        <dbReference type="Proteomes" id="UP000199494"/>
    </source>
</evidence>
<organism evidence="1 2">
    <name type="scientific">Prauserella marina</name>
    <dbReference type="NCBI Taxonomy" id="530584"/>
    <lineage>
        <taxon>Bacteria</taxon>
        <taxon>Bacillati</taxon>
        <taxon>Actinomycetota</taxon>
        <taxon>Actinomycetes</taxon>
        <taxon>Pseudonocardiales</taxon>
        <taxon>Pseudonocardiaceae</taxon>
        <taxon>Prauserella</taxon>
    </lineage>
</organism>
<reference evidence="1 2" key="1">
    <citation type="submission" date="2016-10" db="EMBL/GenBank/DDBJ databases">
        <authorList>
            <person name="de Groot N.N."/>
        </authorList>
    </citation>
    <scope>NUCLEOTIDE SEQUENCE [LARGE SCALE GENOMIC DNA]</scope>
    <source>
        <strain evidence="1 2">CGMCC 4.5506</strain>
    </source>
</reference>